<name>A0A1Y2K7L5_9PROT</name>
<dbReference type="EMBL" id="LVJN01000015">
    <property type="protein sequence ID" value="OSM06748.1"/>
    <property type="molecule type" value="Genomic_DNA"/>
</dbReference>
<dbReference type="GO" id="GO:0003677">
    <property type="term" value="F:DNA binding"/>
    <property type="evidence" value="ECO:0007669"/>
    <property type="project" value="UniProtKB-UniRule"/>
</dbReference>
<dbReference type="GO" id="GO:0015074">
    <property type="term" value="P:DNA integration"/>
    <property type="evidence" value="ECO:0007669"/>
    <property type="project" value="UniProtKB-KW"/>
</dbReference>
<feature type="domain" description="Core-binding (CB)" evidence="6">
    <location>
        <begin position="24"/>
        <end position="109"/>
    </location>
</feature>
<evidence type="ECO:0000256" key="3">
    <source>
        <dbReference type="ARBA" id="ARBA00023172"/>
    </source>
</evidence>
<keyword evidence="2 4" id="KW-0238">DNA-binding</keyword>
<comment type="caution">
    <text evidence="7">The sequence shown here is derived from an EMBL/GenBank/DDBJ whole genome shotgun (WGS) entry which is preliminary data.</text>
</comment>
<evidence type="ECO:0000313" key="8">
    <source>
        <dbReference type="Proteomes" id="UP000194003"/>
    </source>
</evidence>
<keyword evidence="8" id="KW-1185">Reference proteome</keyword>
<dbReference type="InterPro" id="IPR044068">
    <property type="entry name" value="CB"/>
</dbReference>
<evidence type="ECO:0000256" key="2">
    <source>
        <dbReference type="ARBA" id="ARBA00023125"/>
    </source>
</evidence>
<keyword evidence="1" id="KW-0229">DNA integration</keyword>
<dbReference type="InterPro" id="IPR052925">
    <property type="entry name" value="Phage_Integrase-like_Recomb"/>
</dbReference>
<evidence type="ECO:0000259" key="6">
    <source>
        <dbReference type="PROSITE" id="PS51900"/>
    </source>
</evidence>
<dbReference type="Proteomes" id="UP000194003">
    <property type="component" value="Unassembled WGS sequence"/>
</dbReference>
<reference evidence="7 8" key="1">
    <citation type="journal article" date="2016" name="BMC Genomics">
        <title>Combined genomic and structural analyses of a cultured magnetotactic bacterium reveals its niche adaptation to a dynamic environment.</title>
        <authorList>
            <person name="Araujo A.C."/>
            <person name="Morillo V."/>
            <person name="Cypriano J."/>
            <person name="Teixeira L.C."/>
            <person name="Leao P."/>
            <person name="Lyra S."/>
            <person name="Almeida L.G."/>
            <person name="Bazylinski D.A."/>
            <person name="Vasconcellos A.T."/>
            <person name="Abreu F."/>
            <person name="Lins U."/>
        </authorList>
    </citation>
    <scope>NUCLEOTIDE SEQUENCE [LARGE SCALE GENOMIC DNA]</scope>
    <source>
        <strain evidence="7 8">IT-1</strain>
    </source>
</reference>
<dbReference type="PROSITE" id="PS51900">
    <property type="entry name" value="CB"/>
    <property type="match status" value="1"/>
</dbReference>
<gene>
    <name evidence="7" type="ORF">MAIT1_00399</name>
</gene>
<sequence>MKGAAVNEAEQKGLMLKHAGGSLITPEEVEGRLAEYAQQARGAFSDNTVRAWRNDNRLFSSWCVSHGHHALPASGETVAAFVDAMAMSHAPASIRRYIASISAMHKAAGFDNPCAAQEVKLAVKRLNREKGTRQRQASPINRPVFDRLIEQGDNGQFRDARDVAMLAISYDTLCRRSELVAINVEDIEEVGDGSGTVLIRRSKTDQEGAGAVRYLAPDSMRTLKEWLALAKITEGAVFRGVDNANRLNKRLSAQGVARAFKRLADRAGVDAAQISGHSCRVGAAQDMVNVGLGLPDVMQAGGWKTPAMVARYTERQAAQRGAARKLATLQNRE</sequence>
<dbReference type="AlphaFoldDB" id="A0A1Y2K7L5"/>
<dbReference type="SUPFAM" id="SSF56349">
    <property type="entry name" value="DNA breaking-rejoining enzymes"/>
    <property type="match status" value="1"/>
</dbReference>
<dbReference type="Pfam" id="PF00589">
    <property type="entry name" value="Phage_integrase"/>
    <property type="match status" value="1"/>
</dbReference>
<organism evidence="7 8">
    <name type="scientific">Magnetofaba australis IT-1</name>
    <dbReference type="NCBI Taxonomy" id="1434232"/>
    <lineage>
        <taxon>Bacteria</taxon>
        <taxon>Pseudomonadati</taxon>
        <taxon>Pseudomonadota</taxon>
        <taxon>Magnetococcia</taxon>
        <taxon>Magnetococcales</taxon>
        <taxon>Magnetococcaceae</taxon>
        <taxon>Magnetofaba</taxon>
    </lineage>
</organism>
<dbReference type="CDD" id="cd00799">
    <property type="entry name" value="INT_Cre_C"/>
    <property type="match status" value="1"/>
</dbReference>
<dbReference type="STRING" id="1434232.MAIT1_00399"/>
<evidence type="ECO:0000259" key="5">
    <source>
        <dbReference type="PROSITE" id="PS51898"/>
    </source>
</evidence>
<feature type="domain" description="Tyr recombinase" evidence="5">
    <location>
        <begin position="135"/>
        <end position="326"/>
    </location>
</feature>
<dbReference type="InterPro" id="IPR013762">
    <property type="entry name" value="Integrase-like_cat_sf"/>
</dbReference>
<dbReference type="InterPro" id="IPR002104">
    <property type="entry name" value="Integrase_catalytic"/>
</dbReference>
<dbReference type="SUPFAM" id="SSF47823">
    <property type="entry name" value="lambda integrase-like, N-terminal domain"/>
    <property type="match status" value="1"/>
</dbReference>
<dbReference type="PROSITE" id="PS51898">
    <property type="entry name" value="TYR_RECOMBINASE"/>
    <property type="match status" value="1"/>
</dbReference>
<evidence type="ECO:0000256" key="1">
    <source>
        <dbReference type="ARBA" id="ARBA00022908"/>
    </source>
</evidence>
<protein>
    <submittedName>
        <fullName evidence="7">Putative integrase family protein</fullName>
    </submittedName>
</protein>
<dbReference type="Gene3D" id="1.10.150.130">
    <property type="match status" value="1"/>
</dbReference>
<proteinExistence type="predicted"/>
<dbReference type="PANTHER" id="PTHR34605:SF4">
    <property type="entry name" value="DNA ADENINE METHYLTRANSFERASE"/>
    <property type="match status" value="1"/>
</dbReference>
<evidence type="ECO:0000256" key="4">
    <source>
        <dbReference type="PROSITE-ProRule" id="PRU01248"/>
    </source>
</evidence>
<keyword evidence="3" id="KW-0233">DNA recombination</keyword>
<dbReference type="InterPro" id="IPR011010">
    <property type="entry name" value="DNA_brk_join_enz"/>
</dbReference>
<dbReference type="Gene3D" id="1.10.443.10">
    <property type="entry name" value="Intergrase catalytic core"/>
    <property type="match status" value="1"/>
</dbReference>
<dbReference type="InterPro" id="IPR010998">
    <property type="entry name" value="Integrase_recombinase_N"/>
</dbReference>
<accession>A0A1Y2K7L5</accession>
<evidence type="ECO:0000313" key="7">
    <source>
        <dbReference type="EMBL" id="OSM06748.1"/>
    </source>
</evidence>
<dbReference type="PANTHER" id="PTHR34605">
    <property type="entry name" value="PHAGE_INTEGRASE DOMAIN-CONTAINING PROTEIN"/>
    <property type="match status" value="1"/>
</dbReference>
<dbReference type="GO" id="GO:0006310">
    <property type="term" value="P:DNA recombination"/>
    <property type="evidence" value="ECO:0007669"/>
    <property type="project" value="UniProtKB-KW"/>
</dbReference>